<name>A0A645E6I6_9ZZZZ</name>
<proteinExistence type="predicted"/>
<comment type="caution">
    <text evidence="1">The sequence shown here is derived from an EMBL/GenBank/DDBJ whole genome shotgun (WGS) entry which is preliminary data.</text>
</comment>
<protein>
    <submittedName>
        <fullName evidence="1">Uncharacterized protein</fullName>
    </submittedName>
</protein>
<organism evidence="1">
    <name type="scientific">bioreactor metagenome</name>
    <dbReference type="NCBI Taxonomy" id="1076179"/>
    <lineage>
        <taxon>unclassified sequences</taxon>
        <taxon>metagenomes</taxon>
        <taxon>ecological metagenomes</taxon>
    </lineage>
</organism>
<sequence length="85" mass="9988">MNYKVIKPIRIVEKDADEFLITLPSVRKQMIVNANVISFINYLSDLDYVNEQCVYQYVTQNDIINCEDYRELFSMLVQSSFLAPL</sequence>
<accession>A0A645E6I6</accession>
<gene>
    <name evidence="1" type="ORF">SDC9_143586</name>
</gene>
<evidence type="ECO:0000313" key="1">
    <source>
        <dbReference type="EMBL" id="MPM96423.1"/>
    </source>
</evidence>
<dbReference type="EMBL" id="VSSQ01042803">
    <property type="protein sequence ID" value="MPM96423.1"/>
    <property type="molecule type" value="Genomic_DNA"/>
</dbReference>
<dbReference type="AlphaFoldDB" id="A0A645E6I6"/>
<reference evidence="1" key="1">
    <citation type="submission" date="2019-08" db="EMBL/GenBank/DDBJ databases">
        <authorList>
            <person name="Kucharzyk K."/>
            <person name="Murdoch R.W."/>
            <person name="Higgins S."/>
            <person name="Loffler F."/>
        </authorList>
    </citation>
    <scope>NUCLEOTIDE SEQUENCE</scope>
</reference>